<keyword evidence="3" id="KW-0274">FAD</keyword>
<keyword evidence="2" id="KW-0285">Flavoprotein</keyword>
<evidence type="ECO:0000313" key="11">
    <source>
        <dbReference type="EMBL" id="AZF74260.1"/>
    </source>
</evidence>
<name>A0A0E3MH52_SACSO</name>
<evidence type="ECO:0000256" key="3">
    <source>
        <dbReference type="ARBA" id="ARBA00022827"/>
    </source>
</evidence>
<dbReference type="EMBL" id="CP011055">
    <property type="protein sequence ID" value="AKA74546.1"/>
    <property type="molecule type" value="Genomic_DNA"/>
</dbReference>
<dbReference type="GO" id="GO:0004458">
    <property type="term" value="F:D-lactate dehydrogenase (cytochrome) activity"/>
    <property type="evidence" value="ECO:0007669"/>
    <property type="project" value="TreeGrafter"/>
</dbReference>
<dbReference type="Pfam" id="PF01565">
    <property type="entry name" value="FAD_binding_4"/>
    <property type="match status" value="1"/>
</dbReference>
<protein>
    <submittedName>
        <fullName evidence="17">Alkyldihydroxyacetonephosphate synthase</fullName>
    </submittedName>
    <submittedName>
        <fullName evidence="8">FAD-binding oxidoreductase</fullName>
    </submittedName>
</protein>
<dbReference type="Proteomes" id="UP000594632">
    <property type="component" value="Chromosome"/>
</dbReference>
<dbReference type="Proteomes" id="UP000273194">
    <property type="component" value="Chromosome"/>
</dbReference>
<dbReference type="GeneID" id="1454532"/>
<dbReference type="Proteomes" id="UP000275843">
    <property type="component" value="Chromosome"/>
</dbReference>
<reference evidence="17" key="3">
    <citation type="submission" date="2016-04" db="EMBL/GenBank/DDBJ databases">
        <authorList>
            <person name="Evans L.H."/>
            <person name="Alamgir A."/>
            <person name="Owens N."/>
            <person name="Weber N.D."/>
            <person name="Virtaneva K."/>
            <person name="Barbian K."/>
            <person name="Babar A."/>
            <person name="Rosenke K."/>
        </authorList>
    </citation>
    <scope>NUCLEOTIDE SEQUENCE</scope>
    <source>
        <strain evidence="17">P1</strain>
    </source>
</reference>
<evidence type="ECO:0000313" key="14">
    <source>
        <dbReference type="EMBL" id="AZF82094.1"/>
    </source>
</evidence>
<keyword evidence="4" id="KW-0560">Oxidoreductase</keyword>
<comment type="cofactor">
    <cofactor evidence="1">
        <name>FAD</name>
        <dbReference type="ChEBI" id="CHEBI:57692"/>
    </cofactor>
</comment>
<evidence type="ECO:0000313" key="27">
    <source>
        <dbReference type="Proteomes" id="UP000278715"/>
    </source>
</evidence>
<evidence type="ECO:0000313" key="21">
    <source>
        <dbReference type="Proteomes" id="UP000076770"/>
    </source>
</evidence>
<dbReference type="Proteomes" id="UP000278715">
    <property type="component" value="Chromosome"/>
</dbReference>
<dbReference type="Pfam" id="PF02913">
    <property type="entry name" value="FAD-oxidase_C"/>
    <property type="match status" value="1"/>
</dbReference>
<dbReference type="GO" id="GO:0071949">
    <property type="term" value="F:FAD binding"/>
    <property type="evidence" value="ECO:0007669"/>
    <property type="project" value="InterPro"/>
</dbReference>
<dbReference type="EMBL" id="LT549890">
    <property type="protein sequence ID" value="SAI85210.1"/>
    <property type="molecule type" value="Genomic_DNA"/>
</dbReference>
<dbReference type="KEGG" id="ssoa:SULA_2394"/>
<dbReference type="InterPro" id="IPR016164">
    <property type="entry name" value="FAD-linked_Oxase-like_C"/>
</dbReference>
<evidence type="ECO:0000313" key="9">
    <source>
        <dbReference type="EMBL" id="AZF69020.1"/>
    </source>
</evidence>
<dbReference type="GO" id="GO:0008720">
    <property type="term" value="F:D-lactate dehydrogenase (NAD+) activity"/>
    <property type="evidence" value="ECO:0007669"/>
    <property type="project" value="TreeGrafter"/>
</dbReference>
<evidence type="ECO:0000313" key="16">
    <source>
        <dbReference type="EMBL" id="QPG48844.1"/>
    </source>
</evidence>
<evidence type="ECO:0000256" key="1">
    <source>
        <dbReference type="ARBA" id="ARBA00001974"/>
    </source>
</evidence>
<evidence type="ECO:0000256" key="4">
    <source>
        <dbReference type="ARBA" id="ARBA00023002"/>
    </source>
</evidence>
<reference evidence="8" key="5">
    <citation type="submission" date="2018-10" db="EMBL/GenBank/DDBJ databases">
        <authorList>
            <person name="McCarthy S."/>
            <person name="Gradnigo J."/>
            <person name="Johnson T."/>
            <person name="Payne S."/>
            <person name="Lipzen A."/>
            <person name="Schackwitz W."/>
            <person name="Martin J."/>
            <person name="Moriyama E."/>
            <person name="Blum P."/>
        </authorList>
    </citation>
    <scope>NUCLEOTIDE SEQUENCE</scope>
    <source>
        <strain evidence="6">SARC-B</strain>
        <strain evidence="7">SARC-C</strain>
        <strain evidence="8">SULA</strain>
    </source>
</reference>
<evidence type="ECO:0000313" key="18">
    <source>
        <dbReference type="Proteomes" id="UP000033057"/>
    </source>
</evidence>
<dbReference type="Proteomes" id="UP000273443">
    <property type="component" value="Chromosome"/>
</dbReference>
<reference evidence="22 23" key="4">
    <citation type="journal article" date="2018" name="Proc. Natl. Acad. Sci. U.S.A.">
        <title>Nonmutational mechanism of inheritance in the Archaeon Sulfolobus solfataricus.</title>
        <authorList>
            <person name="Payne S."/>
            <person name="McCarthy S."/>
            <person name="Johnson T."/>
            <person name="North E."/>
            <person name="Blum P."/>
        </authorList>
    </citation>
    <scope>NUCLEOTIDE SEQUENCE [LARGE SCALE GENOMIC DNA]</scope>
    <source>
        <strain evidence="10 22">SARC-H</strain>
        <strain evidence="11 26">SARC-I</strain>
        <strain evidence="13 27">SARC-N</strain>
        <strain evidence="14 28">SARC-O</strain>
        <strain evidence="15 23">SUL120</strain>
        <strain evidence="9 24">SULG</strain>
        <strain evidence="12 25">SULM</strain>
    </source>
</reference>
<accession>A0A0E3MH52</accession>
<dbReference type="Gene3D" id="3.30.300.330">
    <property type="match status" value="1"/>
</dbReference>
<evidence type="ECO:0000256" key="2">
    <source>
        <dbReference type="ARBA" id="ARBA00022630"/>
    </source>
</evidence>
<dbReference type="KEGG" id="ssof:SULC_2392"/>
<evidence type="ECO:0000313" key="17">
    <source>
        <dbReference type="EMBL" id="SAI85210.1"/>
    </source>
</evidence>
<dbReference type="EMBL" id="CP033239">
    <property type="protein sequence ID" value="AZF79490.1"/>
    <property type="molecule type" value="Genomic_DNA"/>
</dbReference>
<dbReference type="Proteomes" id="UP000269431">
    <property type="component" value="Chromosome"/>
</dbReference>
<dbReference type="Proteomes" id="UP000076770">
    <property type="component" value="Chromosome i"/>
</dbReference>
<dbReference type="EMBL" id="CP033236">
    <property type="protein sequence ID" value="AZF71640.1"/>
    <property type="molecule type" value="Genomic_DNA"/>
</dbReference>
<dbReference type="GO" id="GO:1903457">
    <property type="term" value="P:lactate catabolic process"/>
    <property type="evidence" value="ECO:0007669"/>
    <property type="project" value="TreeGrafter"/>
</dbReference>
<dbReference type="Proteomes" id="UP000033106">
    <property type="component" value="Chromosome"/>
</dbReference>
<dbReference type="Proteomes" id="UP000282269">
    <property type="component" value="Chromosome"/>
</dbReference>
<dbReference type="OMA" id="VDVLDWC"/>
<dbReference type="Proteomes" id="UP000033085">
    <property type="component" value="Chromosome"/>
</dbReference>
<dbReference type="Proteomes" id="UP000033057">
    <property type="component" value="Chromosome"/>
</dbReference>
<dbReference type="PATRIC" id="fig|2287.6.peg.2523"/>
<dbReference type="PANTHER" id="PTHR11748:SF118">
    <property type="entry name" value="ALKYLDIHYDROXYACETONEPHOSPHATE SYNTHASE (PRECURSOR)"/>
    <property type="match status" value="1"/>
</dbReference>
<dbReference type="SUPFAM" id="SSF55103">
    <property type="entry name" value="FAD-linked oxidases, C-terminal domain"/>
    <property type="match status" value="1"/>
</dbReference>
<dbReference type="Proteomes" id="UP000267993">
    <property type="component" value="Chromosome"/>
</dbReference>
<dbReference type="GeneID" id="44130343"/>
<evidence type="ECO:0000313" key="8">
    <source>
        <dbReference type="EMBL" id="AKA79934.1"/>
    </source>
</evidence>
<evidence type="ECO:0000313" key="6">
    <source>
        <dbReference type="EMBL" id="AKA74546.1"/>
    </source>
</evidence>
<dbReference type="InterPro" id="IPR006094">
    <property type="entry name" value="Oxid_FAD_bind_N"/>
</dbReference>
<dbReference type="EMBL" id="CP050869">
    <property type="protein sequence ID" value="QPG48844.1"/>
    <property type="molecule type" value="Genomic_DNA"/>
</dbReference>
<evidence type="ECO:0000313" key="23">
    <source>
        <dbReference type="Proteomes" id="UP000269431"/>
    </source>
</evidence>
<dbReference type="EMBL" id="CP033241">
    <property type="protein sequence ID" value="AZF84680.1"/>
    <property type="molecule type" value="Genomic_DNA"/>
</dbReference>
<dbReference type="InterPro" id="IPR016169">
    <property type="entry name" value="FAD-bd_PCMH_sub2"/>
</dbReference>
<evidence type="ECO:0000313" key="26">
    <source>
        <dbReference type="Proteomes" id="UP000275843"/>
    </source>
</evidence>
<dbReference type="EMBL" id="CP033238">
    <property type="protein sequence ID" value="AZF76883.1"/>
    <property type="molecule type" value="Genomic_DNA"/>
</dbReference>
<dbReference type="RefSeq" id="WP_010923456.1">
    <property type="nucleotide sequence ID" value="NZ_CP011055.2"/>
</dbReference>
<dbReference type="InterPro" id="IPR036318">
    <property type="entry name" value="FAD-bd_PCMH-like_sf"/>
</dbReference>
<dbReference type="InterPro" id="IPR016166">
    <property type="entry name" value="FAD-bd_PCMH"/>
</dbReference>
<evidence type="ECO:0000313" key="28">
    <source>
        <dbReference type="Proteomes" id="UP000282269"/>
    </source>
</evidence>
<dbReference type="KEGG" id="ssol:SULB_2395"/>
<evidence type="ECO:0000313" key="7">
    <source>
        <dbReference type="EMBL" id="AKA77242.1"/>
    </source>
</evidence>
<sequence>MQEFINEIQRNFSNCVVEDLDKYKRDWTPLLILEEHLGKNLGKPLLVLSPSTTEEVSNIVKLANKYYVCIVPYGGGSSVVGGSYHNNCVILDLSKLNRIIEFNEEDLSVTVEVGIKIKDLEEWLNKRGYTLDYHPQSFYLATIGGAIAHKGSGSHSSSNIENLILWLEVILPNGKAVKVGSSIRTSMSPDLVRLFIGSEGTLGVITKAKLRIFPLAPYHTDLSFLFPNFHNAIKFTREYVLRTSPPHRIVVHDKESSEMMLNIPYNIALIRVRGYDEDLVNVNEKIIRQLAMRHNANEGDRSLIRSWREVFARKYEEQMTKIISQGLWNDTLDLGATWSAMPKLYDKLKESLNSMKGIKNVLSRVTHVYTNGASLYNVVVMEQDLELLKRVWETAARVIMQLGGTISHHHGVGILKKNWVKEELGEQYDLLLLIKRMIDSNNIMNPGKVFS</sequence>
<evidence type="ECO:0000313" key="29">
    <source>
        <dbReference type="Proteomes" id="UP000594632"/>
    </source>
</evidence>
<dbReference type="OrthoDB" id="26910at2157"/>
<evidence type="ECO:0000259" key="5">
    <source>
        <dbReference type="PROSITE" id="PS51387"/>
    </source>
</evidence>
<proteinExistence type="predicted"/>
<dbReference type="Gene3D" id="3.30.465.10">
    <property type="match status" value="1"/>
</dbReference>
<dbReference type="AlphaFoldDB" id="A0A0E3MH52"/>
<dbReference type="EMBL" id="CP033240">
    <property type="protein sequence ID" value="AZF82094.1"/>
    <property type="molecule type" value="Genomic_DNA"/>
</dbReference>
<reference evidence="21" key="2">
    <citation type="submission" date="2016-04" db="EMBL/GenBank/DDBJ databases">
        <authorList>
            <person name="Shah S.A."/>
            <person name="Garrett R.A."/>
        </authorList>
    </citation>
    <scope>NUCLEOTIDE SEQUENCE [LARGE SCALE GENOMIC DNA]</scope>
    <source>
        <strain evidence="21">ATCC 35091 / DSM 1616 / JCM 8930 / NBRC 15331 / P1</strain>
    </source>
</reference>
<evidence type="ECO:0000313" key="22">
    <source>
        <dbReference type="Proteomes" id="UP000267993"/>
    </source>
</evidence>
<evidence type="ECO:0000313" key="13">
    <source>
        <dbReference type="EMBL" id="AZF79490.1"/>
    </source>
</evidence>
<feature type="domain" description="FAD-binding PCMH-type" evidence="5">
    <location>
        <begin position="40"/>
        <end position="215"/>
    </location>
</feature>
<dbReference type="PANTHER" id="PTHR11748">
    <property type="entry name" value="D-LACTATE DEHYDROGENASE"/>
    <property type="match status" value="1"/>
</dbReference>
<evidence type="ECO:0000313" key="20">
    <source>
        <dbReference type="Proteomes" id="UP000033106"/>
    </source>
</evidence>
<dbReference type="EMBL" id="CP011056">
    <property type="protein sequence ID" value="AKA77242.1"/>
    <property type="molecule type" value="Genomic_DNA"/>
</dbReference>
<gene>
    <name evidence="16" type="ORF">HFC64_01705</name>
    <name evidence="17" type="ORF">SSOP1_1656</name>
    <name evidence="8" type="ORF">SULA_2394</name>
    <name evidence="6" type="ORF">SULB_2395</name>
    <name evidence="7" type="ORF">SULC_2392</name>
    <name evidence="9" type="ORF">SULG_12125</name>
    <name evidence="10" type="ORF">SULH_12125</name>
    <name evidence="11" type="ORF">SULI_12125</name>
    <name evidence="12" type="ORF">SULM_12115</name>
    <name evidence="13" type="ORF">SULN_12115</name>
    <name evidence="14" type="ORF">SULO_12125</name>
    <name evidence="15" type="ORF">SULZ_12125</name>
</gene>
<dbReference type="PROSITE" id="PS51387">
    <property type="entry name" value="FAD_PCMH"/>
    <property type="match status" value="1"/>
</dbReference>
<evidence type="ECO:0000313" key="12">
    <source>
        <dbReference type="EMBL" id="AZF76883.1"/>
    </source>
</evidence>
<reference evidence="18 19" key="1">
    <citation type="journal article" date="2015" name="Genome Announc.">
        <title>Complete Genome Sequence of Sulfolobus solfataricus Strain 98/2 and Evolved Derivatives.</title>
        <authorList>
            <person name="McCarthy S."/>
            <person name="Gradnigo J."/>
            <person name="Johnson T."/>
            <person name="Payne S."/>
            <person name="Lipzen A."/>
            <person name="Martin J."/>
            <person name="Schackwitz W."/>
            <person name="Moriyama E."/>
            <person name="Blum P."/>
        </authorList>
    </citation>
    <scope>NUCLEOTIDE SEQUENCE [LARGE SCALE GENOMIC DNA]</scope>
    <source>
        <strain evidence="18">98/2 SULC</strain>
        <strain evidence="6">SARC-B</strain>
        <strain evidence="7">SARC-C</strain>
        <strain evidence="8 20">SULA</strain>
        <strain evidence="19">SULB</strain>
    </source>
</reference>
<dbReference type="InterPro" id="IPR016171">
    <property type="entry name" value="Vanillyl_alc_oxidase_C-sub2"/>
</dbReference>
<dbReference type="InterPro" id="IPR004113">
    <property type="entry name" value="FAD-bd_oxidored_4_C"/>
</dbReference>
<evidence type="ECO:0000313" key="24">
    <source>
        <dbReference type="Proteomes" id="UP000273194"/>
    </source>
</evidence>
<organism evidence="8 20">
    <name type="scientific">Saccharolobus solfataricus</name>
    <name type="common">Sulfolobus solfataricus</name>
    <dbReference type="NCBI Taxonomy" id="2287"/>
    <lineage>
        <taxon>Archaea</taxon>
        <taxon>Thermoproteota</taxon>
        <taxon>Thermoprotei</taxon>
        <taxon>Sulfolobales</taxon>
        <taxon>Sulfolobaceae</taxon>
        <taxon>Saccharolobus</taxon>
    </lineage>
</organism>
<reference evidence="16 29" key="6">
    <citation type="journal article" date="2020" name="Nat. Commun.">
        <title>The structures of two archaeal type IV pili illuminate evolutionary relationships.</title>
        <authorList>
            <person name="Wang F."/>
            <person name="Baquero D.P."/>
            <person name="Su Z."/>
            <person name="Beltran L.C."/>
            <person name="Prangishvili D."/>
            <person name="Krupovic M."/>
            <person name="Egelman E.H."/>
        </authorList>
    </citation>
    <scope>NUCLEOTIDE SEQUENCE [LARGE SCALE GENOMIC DNA]</scope>
    <source>
        <strain evidence="16 29">POZ149</strain>
    </source>
</reference>
<evidence type="ECO:0000313" key="19">
    <source>
        <dbReference type="Proteomes" id="UP000033085"/>
    </source>
</evidence>
<dbReference type="EMBL" id="CP011057">
    <property type="protein sequence ID" value="AKA79934.1"/>
    <property type="molecule type" value="Genomic_DNA"/>
</dbReference>
<dbReference type="EMBL" id="CP033237">
    <property type="protein sequence ID" value="AZF74260.1"/>
    <property type="molecule type" value="Genomic_DNA"/>
</dbReference>
<evidence type="ECO:0000313" key="10">
    <source>
        <dbReference type="EMBL" id="AZF71640.1"/>
    </source>
</evidence>
<evidence type="ECO:0000313" key="25">
    <source>
        <dbReference type="Proteomes" id="UP000273443"/>
    </source>
</evidence>
<evidence type="ECO:0000313" key="15">
    <source>
        <dbReference type="EMBL" id="AZF84680.1"/>
    </source>
</evidence>
<dbReference type="EMBL" id="CP033235">
    <property type="protein sequence ID" value="AZF69020.1"/>
    <property type="molecule type" value="Genomic_DNA"/>
</dbReference>
<dbReference type="Gene3D" id="1.10.45.10">
    <property type="entry name" value="Vanillyl-alcohol Oxidase, Chain A, domain 4"/>
    <property type="match status" value="1"/>
</dbReference>
<dbReference type="SUPFAM" id="SSF56176">
    <property type="entry name" value="FAD-binding/transporter-associated domain-like"/>
    <property type="match status" value="1"/>
</dbReference>